<dbReference type="EMBL" id="CM035417">
    <property type="protein sequence ID" value="KAH7423662.1"/>
    <property type="molecule type" value="Genomic_DNA"/>
</dbReference>
<proteinExistence type="predicted"/>
<protein>
    <submittedName>
        <fullName evidence="2">Uncharacterized protein</fullName>
    </submittedName>
</protein>
<dbReference type="AlphaFoldDB" id="A0A8T2TLU5"/>
<gene>
    <name evidence="2" type="ORF">KP509_12G067000</name>
</gene>
<sequence>MDIHPSGFPGLVGPEGGDFSHFDFSSQFRVLPNNGPVDMSCPNQEKVAMRSHQQSLHLQAAPSNNNVTPLLSQPLQIRDNSGKNHSGNGGKLVSPRSRHLLTEPVPPLVNSLVHSLSRPAVVIPREVANTDIGELPVSTSLDQNRDSADLGF</sequence>
<comment type="caution">
    <text evidence="2">The sequence shown here is derived from an EMBL/GenBank/DDBJ whole genome shotgun (WGS) entry which is preliminary data.</text>
</comment>
<evidence type="ECO:0000313" key="3">
    <source>
        <dbReference type="Proteomes" id="UP000825935"/>
    </source>
</evidence>
<accession>A0A8T2TLU5</accession>
<evidence type="ECO:0000313" key="2">
    <source>
        <dbReference type="EMBL" id="KAH7423662.1"/>
    </source>
</evidence>
<feature type="region of interest" description="Disordered" evidence="1">
    <location>
        <begin position="76"/>
        <end position="95"/>
    </location>
</feature>
<evidence type="ECO:0000256" key="1">
    <source>
        <dbReference type="SAM" id="MobiDB-lite"/>
    </source>
</evidence>
<dbReference type="OrthoDB" id="1977899at2759"/>
<reference evidence="2" key="1">
    <citation type="submission" date="2021-08" db="EMBL/GenBank/DDBJ databases">
        <title>WGS assembly of Ceratopteris richardii.</title>
        <authorList>
            <person name="Marchant D.B."/>
            <person name="Chen G."/>
            <person name="Jenkins J."/>
            <person name="Shu S."/>
            <person name="Leebens-Mack J."/>
            <person name="Grimwood J."/>
            <person name="Schmutz J."/>
            <person name="Soltis P."/>
            <person name="Soltis D."/>
            <person name="Chen Z.-H."/>
        </authorList>
    </citation>
    <scope>NUCLEOTIDE SEQUENCE</scope>
    <source>
        <strain evidence="2">Whitten #5841</strain>
        <tissue evidence="2">Leaf</tissue>
    </source>
</reference>
<dbReference type="EMBL" id="CM035417">
    <property type="protein sequence ID" value="KAH7423663.1"/>
    <property type="molecule type" value="Genomic_DNA"/>
</dbReference>
<keyword evidence="3" id="KW-1185">Reference proteome</keyword>
<dbReference type="Proteomes" id="UP000825935">
    <property type="component" value="Chromosome 12"/>
</dbReference>
<organism evidence="2 3">
    <name type="scientific">Ceratopteris richardii</name>
    <name type="common">Triangle waterfern</name>
    <dbReference type="NCBI Taxonomy" id="49495"/>
    <lineage>
        <taxon>Eukaryota</taxon>
        <taxon>Viridiplantae</taxon>
        <taxon>Streptophyta</taxon>
        <taxon>Embryophyta</taxon>
        <taxon>Tracheophyta</taxon>
        <taxon>Polypodiopsida</taxon>
        <taxon>Polypodiidae</taxon>
        <taxon>Polypodiales</taxon>
        <taxon>Pteridineae</taxon>
        <taxon>Pteridaceae</taxon>
        <taxon>Parkerioideae</taxon>
        <taxon>Ceratopteris</taxon>
    </lineage>
</organism>
<name>A0A8T2TLU5_CERRI</name>